<evidence type="ECO:0000313" key="2">
    <source>
        <dbReference type="EMBL" id="NKZ01613.1"/>
    </source>
</evidence>
<protein>
    <submittedName>
        <fullName evidence="2">Helix-turn-helix domain-containing protein</fullName>
    </submittedName>
</protein>
<evidence type="ECO:0000313" key="3">
    <source>
        <dbReference type="Proteomes" id="UP000553209"/>
    </source>
</evidence>
<accession>A0A7X6MIY5</accession>
<dbReference type="Pfam" id="PF19054">
    <property type="entry name" value="DUF5753"/>
    <property type="match status" value="1"/>
</dbReference>
<dbReference type="CDD" id="cd00093">
    <property type="entry name" value="HTH_XRE"/>
    <property type="match status" value="1"/>
</dbReference>
<dbReference type="Pfam" id="PF13560">
    <property type="entry name" value="HTH_31"/>
    <property type="match status" value="1"/>
</dbReference>
<sequence length="270" mass="30368">MVNEVDPKAQRFGAEVRRIREQAGLSQTRLASLIPASQATVSDIELGKTPAKKVTAQRIGQALNSEERLVSVWEDQYEGYKPPDWYKELPLVEQRATQIQQYHPLLVPGLLQTRDYMRATIRAPQKAAQQEAIDAKVEERSERQNFLKRENPPFYSVVLDETVLYRRIGSPDTMRGQLEYLLEASSRSRMEVLVIPADTWNHPGLDNGVILLKVPDSGTLLYLETGPIGGVISDTGMVDEYISLMSDLRGLALPPNQTRSLIKKVLGEIE</sequence>
<comment type="caution">
    <text evidence="2">The sequence shown here is derived from an EMBL/GenBank/DDBJ whole genome shotgun (WGS) entry which is preliminary data.</text>
</comment>
<dbReference type="AlphaFoldDB" id="A0A7X6MIY5"/>
<gene>
    <name evidence="2" type="ORF">HGB44_28675</name>
</gene>
<dbReference type="InterPro" id="IPR043917">
    <property type="entry name" value="DUF5753"/>
</dbReference>
<dbReference type="SMART" id="SM00530">
    <property type="entry name" value="HTH_XRE"/>
    <property type="match status" value="1"/>
</dbReference>
<organism evidence="2 3">
    <name type="scientific">Nocardiopsis alborubida</name>
    <dbReference type="NCBI Taxonomy" id="146802"/>
    <lineage>
        <taxon>Bacteria</taxon>
        <taxon>Bacillati</taxon>
        <taxon>Actinomycetota</taxon>
        <taxon>Actinomycetes</taxon>
        <taxon>Streptosporangiales</taxon>
        <taxon>Nocardiopsidaceae</taxon>
        <taxon>Nocardiopsis</taxon>
    </lineage>
</organism>
<keyword evidence="3" id="KW-1185">Reference proteome</keyword>
<dbReference type="InterPro" id="IPR001387">
    <property type="entry name" value="Cro/C1-type_HTH"/>
</dbReference>
<dbReference type="SUPFAM" id="SSF47413">
    <property type="entry name" value="lambda repressor-like DNA-binding domains"/>
    <property type="match status" value="1"/>
</dbReference>
<feature type="domain" description="HTH cro/C1-type" evidence="1">
    <location>
        <begin position="16"/>
        <end position="70"/>
    </location>
</feature>
<evidence type="ECO:0000259" key="1">
    <source>
        <dbReference type="PROSITE" id="PS50943"/>
    </source>
</evidence>
<dbReference type="InterPro" id="IPR010982">
    <property type="entry name" value="Lambda_DNA-bd_dom_sf"/>
</dbReference>
<name>A0A7X6MIY5_9ACTN</name>
<dbReference type="GO" id="GO:0003677">
    <property type="term" value="F:DNA binding"/>
    <property type="evidence" value="ECO:0007669"/>
    <property type="project" value="InterPro"/>
</dbReference>
<dbReference type="Gene3D" id="1.10.260.40">
    <property type="entry name" value="lambda repressor-like DNA-binding domains"/>
    <property type="match status" value="1"/>
</dbReference>
<dbReference type="EMBL" id="JAAXPG010000040">
    <property type="protein sequence ID" value="NKZ01613.1"/>
    <property type="molecule type" value="Genomic_DNA"/>
</dbReference>
<dbReference type="RefSeq" id="WP_061079692.1">
    <property type="nucleotide sequence ID" value="NZ_JAAXPG010000040.1"/>
</dbReference>
<dbReference type="Proteomes" id="UP000553209">
    <property type="component" value="Unassembled WGS sequence"/>
</dbReference>
<dbReference type="PROSITE" id="PS50943">
    <property type="entry name" value="HTH_CROC1"/>
    <property type="match status" value="1"/>
</dbReference>
<proteinExistence type="predicted"/>
<reference evidence="2 3" key="1">
    <citation type="submission" date="2020-04" db="EMBL/GenBank/DDBJ databases">
        <title>MicrobeNet Type strains.</title>
        <authorList>
            <person name="Nicholson A.C."/>
        </authorList>
    </citation>
    <scope>NUCLEOTIDE SEQUENCE [LARGE SCALE GENOMIC DNA]</scope>
    <source>
        <strain evidence="2 3">ATCC 23612</strain>
    </source>
</reference>